<feature type="compositionally biased region" description="Polar residues" evidence="1">
    <location>
        <begin position="481"/>
        <end position="493"/>
    </location>
</feature>
<feature type="region of interest" description="Disordered" evidence="1">
    <location>
        <begin position="475"/>
        <end position="515"/>
    </location>
</feature>
<feature type="compositionally biased region" description="Acidic residues" evidence="1">
    <location>
        <begin position="890"/>
        <end position="914"/>
    </location>
</feature>
<dbReference type="EMBL" id="JAPDMZ010000074">
    <property type="protein sequence ID" value="KAK0551630.1"/>
    <property type="molecule type" value="Genomic_DNA"/>
</dbReference>
<proteinExistence type="predicted"/>
<dbReference type="SUPFAM" id="SSF53067">
    <property type="entry name" value="Actin-like ATPase domain"/>
    <property type="match status" value="2"/>
</dbReference>
<feature type="region of interest" description="Disordered" evidence="1">
    <location>
        <begin position="174"/>
        <end position="194"/>
    </location>
</feature>
<accession>A0AAN6GSW5</accession>
<sequence>MPSAAGSSSDARSRSSSSSTSNLFGPSGVERRLQIDRDELQTGGTPSSSTSSWSSAASPLWSSEPPRYYLAVDCGGTKAAAAVASSHPVPGTILAVGHGGPSNYTDIATGHFLRNVRSAIEDACFKAGLITPQDIPSHLRLTSSSHIDIRQYAAAVAAANASLPPFTAPPPALHAASAGLPPQPSANPDSAAAHASMLSDPFLPPVQLPTAAAPPTSLPPTAPLSSALLTARQIASEATADAQEQWRAGDAESSSIDRFALRRSSAIDLASLGTVAGEVTEIPLPDFAAAWFAVAGVDNAGDVAKLKPHLRKMLRLQEDGERDVPAESDPHAAVAGPHDFLSRAQEAAWERHCRIHQAAVTETARTRLVVANDTSLLAAPLHETPVQPSPTESFSTAQQHYSHFNLSSPTDDGEQTAVVVIAGTGSIVTSFRRDDHGGVQTIGRAGGFGWLLGDEGSGFAVGREAIKRVLERADRERLSTDPATAANSASLADQSCGVSDSSHPSSSASDGKVKRKRGHMLRDNILEYWNLTSTDDLLGAVYSRDGPVPPWSQRQLRGQGGAPSQSGGQPPSSRSTSVHSGEPFSDVAEDECIPAVAPVALAAEPPMPITSPFEVDEEAASSSHAHGFVLPPVAEVAAPSLVAASATAPVALVKPPVATEVELPLASEARSKSQQMFSFASLHESNGTASAQLEGASLTPATDLGRARTLKPADVNGISARDAVLRERSAEGVADLPSSPPAPTMELGAELLQVPANQVGTPSLPAPVLSPRDSSSEISVSSSSSVTPSHIRAPSSTTDLRSNVSAAGTDGSVTTAVSGTSGVSGCATDPAFIHKMGERKHRLASLATLVFHLAFVHKDHESLSILRSQARHLPKQILEVVRSSGWRPDGDEDASDDSDDDGSSEGEEEDDALEEGVREKMLVDPARSVLCMGGSLLKNEPYRKMVEKECFKLGQVQFKRSVYVDRPAETGAQALAQLWERDRFHIAARTDEAAREALTASSRTILIA</sequence>
<feature type="compositionally biased region" description="Low complexity" evidence="1">
    <location>
        <begin position="1"/>
        <end position="21"/>
    </location>
</feature>
<feature type="compositionally biased region" description="Low complexity" evidence="1">
    <location>
        <begin position="770"/>
        <end position="789"/>
    </location>
</feature>
<evidence type="ECO:0000313" key="2">
    <source>
        <dbReference type="EMBL" id="KAK0551630.1"/>
    </source>
</evidence>
<dbReference type="Gene3D" id="3.30.420.40">
    <property type="match status" value="3"/>
</dbReference>
<dbReference type="InterPro" id="IPR052519">
    <property type="entry name" value="Euk-type_GlcNAc_Kinase"/>
</dbReference>
<reference evidence="2" key="1">
    <citation type="journal article" date="2023" name="PhytoFront">
        <title>Draft Genome Resources of Seven Strains of Tilletia horrida, Causal Agent of Kernel Smut of Rice.</title>
        <authorList>
            <person name="Khanal S."/>
            <person name="Antony Babu S."/>
            <person name="Zhou X.G."/>
        </authorList>
    </citation>
    <scope>NUCLEOTIDE SEQUENCE</scope>
    <source>
        <strain evidence="2">TX6</strain>
    </source>
</reference>
<feature type="region of interest" description="Disordered" evidence="1">
    <location>
        <begin position="548"/>
        <end position="585"/>
    </location>
</feature>
<evidence type="ECO:0000256" key="1">
    <source>
        <dbReference type="SAM" id="MobiDB-lite"/>
    </source>
</evidence>
<feature type="compositionally biased region" description="Basic and acidic residues" evidence="1">
    <location>
        <begin position="29"/>
        <end position="40"/>
    </location>
</feature>
<name>A0AAN6GSW5_9BASI</name>
<feature type="region of interest" description="Disordered" evidence="1">
    <location>
        <begin position="882"/>
        <end position="918"/>
    </location>
</feature>
<gene>
    <name evidence="2" type="ORF">OC846_003226</name>
</gene>
<dbReference type="PANTHER" id="PTHR43190:SF3">
    <property type="entry name" value="N-ACETYL-D-GLUCOSAMINE KINASE"/>
    <property type="match status" value="1"/>
</dbReference>
<feature type="region of interest" description="Disordered" evidence="1">
    <location>
        <begin position="1"/>
        <end position="60"/>
    </location>
</feature>
<feature type="compositionally biased region" description="Low complexity" evidence="1">
    <location>
        <begin position="562"/>
        <end position="575"/>
    </location>
</feature>
<protein>
    <recommendedName>
        <fullName evidence="4">GlcNAc kinase</fullName>
    </recommendedName>
</protein>
<dbReference type="PANTHER" id="PTHR43190">
    <property type="entry name" value="N-ACETYL-D-GLUCOSAMINE KINASE"/>
    <property type="match status" value="1"/>
</dbReference>
<dbReference type="AlphaFoldDB" id="A0AAN6GSW5"/>
<feature type="compositionally biased region" description="Low complexity" evidence="1">
    <location>
        <begin position="495"/>
        <end position="509"/>
    </location>
</feature>
<feature type="compositionally biased region" description="Low complexity" evidence="1">
    <location>
        <begin position="45"/>
        <end position="60"/>
    </location>
</feature>
<evidence type="ECO:0000313" key="3">
    <source>
        <dbReference type="Proteomes" id="UP001176517"/>
    </source>
</evidence>
<feature type="region of interest" description="Disordered" evidence="1">
    <location>
        <begin position="758"/>
        <end position="821"/>
    </location>
</feature>
<evidence type="ECO:0008006" key="4">
    <source>
        <dbReference type="Google" id="ProtNLM"/>
    </source>
</evidence>
<feature type="compositionally biased region" description="Polar residues" evidence="1">
    <location>
        <begin position="794"/>
        <end position="821"/>
    </location>
</feature>
<dbReference type="InterPro" id="IPR043129">
    <property type="entry name" value="ATPase_NBD"/>
</dbReference>
<dbReference type="Proteomes" id="UP001176517">
    <property type="component" value="Unassembled WGS sequence"/>
</dbReference>
<organism evidence="2 3">
    <name type="scientific">Tilletia horrida</name>
    <dbReference type="NCBI Taxonomy" id="155126"/>
    <lineage>
        <taxon>Eukaryota</taxon>
        <taxon>Fungi</taxon>
        <taxon>Dikarya</taxon>
        <taxon>Basidiomycota</taxon>
        <taxon>Ustilaginomycotina</taxon>
        <taxon>Exobasidiomycetes</taxon>
        <taxon>Tilletiales</taxon>
        <taxon>Tilletiaceae</taxon>
        <taxon>Tilletia</taxon>
    </lineage>
</organism>
<keyword evidence="3" id="KW-1185">Reference proteome</keyword>
<comment type="caution">
    <text evidence="2">The sequence shown here is derived from an EMBL/GenBank/DDBJ whole genome shotgun (WGS) entry which is preliminary data.</text>
</comment>